<dbReference type="EMBL" id="CP058554">
    <property type="protein sequence ID" value="QMV71933.1"/>
    <property type="molecule type" value="Genomic_DNA"/>
</dbReference>
<dbReference type="KEGG" id="cpis:HS961_03290"/>
<feature type="transmembrane region" description="Helical" evidence="1">
    <location>
        <begin position="229"/>
        <end position="253"/>
    </location>
</feature>
<dbReference type="Proteomes" id="UP000515240">
    <property type="component" value="Chromosome"/>
</dbReference>
<feature type="transmembrane region" description="Helical" evidence="1">
    <location>
        <begin position="409"/>
        <end position="429"/>
    </location>
</feature>
<feature type="transmembrane region" description="Helical" evidence="1">
    <location>
        <begin position="193"/>
        <end position="209"/>
    </location>
</feature>
<evidence type="ECO:0000313" key="2">
    <source>
        <dbReference type="EMBL" id="QMV71933.1"/>
    </source>
</evidence>
<feature type="transmembrane region" description="Helical" evidence="1">
    <location>
        <begin position="76"/>
        <end position="97"/>
    </location>
</feature>
<dbReference type="PROSITE" id="PS51257">
    <property type="entry name" value="PROKAR_LIPOPROTEIN"/>
    <property type="match status" value="1"/>
</dbReference>
<sequence>MRPRVAALLAWGGWSALLACALRILLDYPICANDESAWIQIARQLDRGVDWPVSGPAFVDLLRQTAWYTAFSPAQVMPWLGVAGVFVVVCGLGWGYARLGLTRLLPLFATLALSSYFWAPLLEARPQQWGQLAVFLGSISVWRWLQQRGGLAFFVALPCVAFTHILSHAVLVFLCCFLVAADSITQRRWSRRHLLVVLSLAASLAVYGWPDGPYAAMLQDLAQAHLQHWPLGLADSVTVLSLAALLGLLLLWATQGFWRQAFQWPAAIAALLLRHRRSTAWALGSAAIAVLAVQAYLLPPEAWDPYEGSWLRFAVFQSGNLMFAAFFLIGAGRWLMGLHPSRIDPVMTRFLVWALLGFALLGLLSVTVSWWLLHTNWFLRVLNYGIFFAAVPAAIGVEQLSRHWPGLRRNALLAAGTAASLVCVVRPPLLLGC</sequence>
<protein>
    <recommendedName>
        <fullName evidence="4">EpsG family protein</fullName>
    </recommendedName>
</protein>
<evidence type="ECO:0000313" key="3">
    <source>
        <dbReference type="Proteomes" id="UP000515240"/>
    </source>
</evidence>
<dbReference type="AlphaFoldDB" id="A0A7G5ED58"/>
<proteinExistence type="predicted"/>
<keyword evidence="1" id="KW-1133">Transmembrane helix</keyword>
<feature type="transmembrane region" description="Helical" evidence="1">
    <location>
        <begin position="280"/>
        <end position="298"/>
    </location>
</feature>
<accession>A0A7G5ED58</accession>
<feature type="transmembrane region" description="Helical" evidence="1">
    <location>
        <begin position="377"/>
        <end position="397"/>
    </location>
</feature>
<feature type="transmembrane region" description="Helical" evidence="1">
    <location>
        <begin position="310"/>
        <end position="329"/>
    </location>
</feature>
<name>A0A7G5ED58_9BURK</name>
<keyword evidence="1" id="KW-0812">Transmembrane</keyword>
<feature type="transmembrane region" description="Helical" evidence="1">
    <location>
        <begin position="350"/>
        <end position="371"/>
    </location>
</feature>
<evidence type="ECO:0008006" key="4">
    <source>
        <dbReference type="Google" id="ProtNLM"/>
    </source>
</evidence>
<evidence type="ECO:0000256" key="1">
    <source>
        <dbReference type="SAM" id="Phobius"/>
    </source>
</evidence>
<dbReference type="RefSeq" id="WP_182326361.1">
    <property type="nucleotide sequence ID" value="NZ_CP058554.1"/>
</dbReference>
<reference evidence="2 3" key="1">
    <citation type="journal article" date="2020" name="G3 (Bethesda)">
        <title>CeMbio - The Caenorhabditis elegans Microbiome Resource.</title>
        <authorList>
            <person name="Dirksen P."/>
            <person name="Assie A."/>
            <person name="Zimmermann J."/>
            <person name="Zhang F."/>
            <person name="Tietje A.M."/>
            <person name="Marsh S.A."/>
            <person name="Felix M.A."/>
            <person name="Shapira M."/>
            <person name="Kaleta C."/>
            <person name="Schulenburg H."/>
            <person name="Samuel B."/>
        </authorList>
    </citation>
    <scope>NUCLEOTIDE SEQUENCE [LARGE SCALE GENOMIC DNA]</scope>
    <source>
        <strain evidence="2 3">BIGb0172</strain>
    </source>
</reference>
<keyword evidence="1" id="KW-0472">Membrane</keyword>
<feature type="transmembrane region" description="Helical" evidence="1">
    <location>
        <begin position="104"/>
        <end position="122"/>
    </location>
</feature>
<gene>
    <name evidence="2" type="ORF">HS961_03290</name>
</gene>
<keyword evidence="3" id="KW-1185">Reference proteome</keyword>
<feature type="transmembrane region" description="Helical" evidence="1">
    <location>
        <begin position="151"/>
        <end position="181"/>
    </location>
</feature>
<organism evidence="2 3">
    <name type="scientific">Comamonas piscis</name>
    <dbReference type="NCBI Taxonomy" id="1562974"/>
    <lineage>
        <taxon>Bacteria</taxon>
        <taxon>Pseudomonadati</taxon>
        <taxon>Pseudomonadota</taxon>
        <taxon>Betaproteobacteria</taxon>
        <taxon>Burkholderiales</taxon>
        <taxon>Comamonadaceae</taxon>
        <taxon>Comamonas</taxon>
    </lineage>
</organism>